<reference evidence="1" key="1">
    <citation type="journal article" date="2014" name="Front. Microbiol.">
        <title>High frequency of phylogenetically diverse reductive dehalogenase-homologous genes in deep subseafloor sedimentary metagenomes.</title>
        <authorList>
            <person name="Kawai M."/>
            <person name="Futagami T."/>
            <person name="Toyoda A."/>
            <person name="Takaki Y."/>
            <person name="Nishi S."/>
            <person name="Hori S."/>
            <person name="Arai W."/>
            <person name="Tsubouchi T."/>
            <person name="Morono Y."/>
            <person name="Uchiyama I."/>
            <person name="Ito T."/>
            <person name="Fujiyama A."/>
            <person name="Inagaki F."/>
            <person name="Takami H."/>
        </authorList>
    </citation>
    <scope>NUCLEOTIDE SEQUENCE</scope>
    <source>
        <strain evidence="1">Expedition CK06-06</strain>
    </source>
</reference>
<evidence type="ECO:0000313" key="1">
    <source>
        <dbReference type="EMBL" id="GAI59112.1"/>
    </source>
</evidence>
<gene>
    <name evidence="1" type="ORF">S12H4_07185</name>
</gene>
<proteinExistence type="predicted"/>
<dbReference type="EMBL" id="BARW01002618">
    <property type="protein sequence ID" value="GAI59112.1"/>
    <property type="molecule type" value="Genomic_DNA"/>
</dbReference>
<organism evidence="1">
    <name type="scientific">marine sediment metagenome</name>
    <dbReference type="NCBI Taxonomy" id="412755"/>
    <lineage>
        <taxon>unclassified sequences</taxon>
        <taxon>metagenomes</taxon>
        <taxon>ecological metagenomes</taxon>
    </lineage>
</organism>
<name>X1PS90_9ZZZZ</name>
<comment type="caution">
    <text evidence="1">The sequence shown here is derived from an EMBL/GenBank/DDBJ whole genome shotgun (WGS) entry which is preliminary data.</text>
</comment>
<accession>X1PS90</accession>
<protein>
    <submittedName>
        <fullName evidence="1">Uncharacterized protein</fullName>
    </submittedName>
</protein>
<dbReference type="AlphaFoldDB" id="X1PS90"/>
<sequence>MPFWRDKLVKIAYHRLTRVDIRRMYKAGVLTVEEVYESYTEHGYNERDAKRMTDFTVQWALPKHASITRSDILTAYKNRMITRTEADSLLGDMGEEYFHRDFMLKAVDYKRALELTETKIKAIYNLYKGRVYDDNKTSEELLKLDLPTEEVESIMEQWYYEKKAEPTRLWTTAQTIAFAKAGLITKDRAVKELQVIGYDTEHIDIYAQGIE</sequence>